<dbReference type="InterPro" id="IPR001478">
    <property type="entry name" value="PDZ"/>
</dbReference>
<reference evidence="3" key="1">
    <citation type="journal article" date="2020" name="mSystems">
        <title>Genome- and Community-Level Interaction Insights into Carbon Utilization and Element Cycling Functions of Hydrothermarchaeota in Hydrothermal Sediment.</title>
        <authorList>
            <person name="Zhou Z."/>
            <person name="Liu Y."/>
            <person name="Xu W."/>
            <person name="Pan J."/>
            <person name="Luo Z.H."/>
            <person name="Li M."/>
        </authorList>
    </citation>
    <scope>NUCLEOTIDE SEQUENCE [LARGE SCALE GENOMIC DNA]</scope>
    <source>
        <strain evidence="3">HyVt-507</strain>
    </source>
</reference>
<name>A0A7C3C9K7_9BACT</name>
<gene>
    <name evidence="3" type="ORF">ENJ67_04740</name>
</gene>
<dbReference type="InterPro" id="IPR036034">
    <property type="entry name" value="PDZ_sf"/>
</dbReference>
<organism evidence="3">
    <name type="scientific">Sulfurimonas autotrophica</name>
    <dbReference type="NCBI Taxonomy" id="202747"/>
    <lineage>
        <taxon>Bacteria</taxon>
        <taxon>Pseudomonadati</taxon>
        <taxon>Campylobacterota</taxon>
        <taxon>Epsilonproteobacteria</taxon>
        <taxon>Campylobacterales</taxon>
        <taxon>Sulfurimonadaceae</taxon>
        <taxon>Sulfurimonas</taxon>
    </lineage>
</organism>
<dbReference type="Pfam" id="PF13180">
    <property type="entry name" value="PDZ_2"/>
    <property type="match status" value="1"/>
</dbReference>
<evidence type="ECO:0000259" key="1">
    <source>
        <dbReference type="Pfam" id="PF13180"/>
    </source>
</evidence>
<dbReference type="SUPFAM" id="SSF50156">
    <property type="entry name" value="PDZ domain-like"/>
    <property type="match status" value="2"/>
</dbReference>
<dbReference type="EMBL" id="DRNH01000253">
    <property type="protein sequence ID" value="HFB54020.1"/>
    <property type="molecule type" value="Genomic_DNA"/>
</dbReference>
<accession>A0A7C3C9K7</accession>
<comment type="caution">
    <text evidence="3">The sequence shown here is derived from an EMBL/GenBank/DDBJ whole genome shotgun (WGS) entry which is preliminary data.</text>
</comment>
<dbReference type="Gene3D" id="2.30.42.10">
    <property type="match status" value="2"/>
</dbReference>
<dbReference type="Pfam" id="PF24314">
    <property type="entry name" value="DUF7488"/>
    <property type="match status" value="1"/>
</dbReference>
<feature type="domain" description="DUF7488" evidence="2">
    <location>
        <begin position="10"/>
        <end position="83"/>
    </location>
</feature>
<feature type="domain" description="PDZ" evidence="1">
    <location>
        <begin position="88"/>
        <end position="164"/>
    </location>
</feature>
<protein>
    <submittedName>
        <fullName evidence="3">PDZ domain-containing protein</fullName>
    </submittedName>
</protein>
<evidence type="ECO:0000259" key="2">
    <source>
        <dbReference type="Pfam" id="PF24314"/>
    </source>
</evidence>
<feature type="non-terminal residue" evidence="3">
    <location>
        <position position="1"/>
    </location>
</feature>
<dbReference type="Proteomes" id="UP000886390">
    <property type="component" value="Unassembled WGS sequence"/>
</dbReference>
<sequence>KNPFAYPFDINMRLQLGTAMVTEKIAKEGRFVRNQIGLNSLALYSESLIYPALLTSSCCSLEGVVTQRGIIQKEYLNHFVSSKSSEYGDIGIRVKNEKSFVIVSASDPFMQGNPFKKGDCIVAFDGKKIQAASVLMRKILFSKVGSKHSVKVKRGKNFITYKVTTHKRFGGGALSDTFLEQKGLFFDKQLRLKKIASVFAKYGLKIGDKLIQINGVRVKNQKELRAYLQTYKDYSSLLFERNGFQFFVNIK</sequence>
<proteinExistence type="predicted"/>
<dbReference type="InterPro" id="IPR055911">
    <property type="entry name" value="DUF7488"/>
</dbReference>
<evidence type="ECO:0000313" key="3">
    <source>
        <dbReference type="EMBL" id="HFB54020.1"/>
    </source>
</evidence>
<dbReference type="AlphaFoldDB" id="A0A7C3C9K7"/>